<dbReference type="PaxDb" id="2903-EOD38242"/>
<sequence>MLVISGALAGLLLAPSQQRPAPRRLLVPQRHAVSLMSESIVVTDGTDSFYASRGLFQLLHDHGAFDKITACSSSTADAKKMLLSRQARYSGLIDVLHFSESPLGDTMAGATTWLAVNAEEAALEGQLAQAKAAGVRRVFVHLGADGPSPTVANQEALHSALEACGAEYTVMRAGSLTAGGLGGGLKLSALDEPTCAELPKDDVFRFITEALTLPEASGRLFSLCPNLDDSQFREMRRAGCDRREEAKARDAAGMQPRAEALLDGVISETAAVDAAAAATAAKKDSEEAKLPQQTAEEREAELKKLLEQARLDGIANAKRRQEEEEAKAAARAERLQQIKDQAPKGVEEGEEEEEGKKGDGADDKSGGEGGEGDGPEPPMALA</sequence>
<evidence type="ECO:0000313" key="4">
    <source>
        <dbReference type="Proteomes" id="UP000013827"/>
    </source>
</evidence>
<dbReference type="EnsemblProtists" id="EOD38242">
    <property type="protein sequence ID" value="EOD38242"/>
    <property type="gene ID" value="EMIHUDRAFT_433662"/>
</dbReference>
<proteinExistence type="predicted"/>
<reference evidence="4" key="1">
    <citation type="journal article" date="2013" name="Nature">
        <title>Pan genome of the phytoplankton Emiliania underpins its global distribution.</title>
        <authorList>
            <person name="Read B.A."/>
            <person name="Kegel J."/>
            <person name="Klute M.J."/>
            <person name="Kuo A."/>
            <person name="Lefebvre S.C."/>
            <person name="Maumus F."/>
            <person name="Mayer C."/>
            <person name="Miller J."/>
            <person name="Monier A."/>
            <person name="Salamov A."/>
            <person name="Young J."/>
            <person name="Aguilar M."/>
            <person name="Claverie J.M."/>
            <person name="Frickenhaus S."/>
            <person name="Gonzalez K."/>
            <person name="Herman E.K."/>
            <person name="Lin Y.C."/>
            <person name="Napier J."/>
            <person name="Ogata H."/>
            <person name="Sarno A.F."/>
            <person name="Shmutz J."/>
            <person name="Schroeder D."/>
            <person name="de Vargas C."/>
            <person name="Verret F."/>
            <person name="von Dassow P."/>
            <person name="Valentin K."/>
            <person name="Van de Peer Y."/>
            <person name="Wheeler G."/>
            <person name="Dacks J.B."/>
            <person name="Delwiche C.F."/>
            <person name="Dyhrman S.T."/>
            <person name="Glockner G."/>
            <person name="John U."/>
            <person name="Richards T."/>
            <person name="Worden A.Z."/>
            <person name="Zhang X."/>
            <person name="Grigoriev I.V."/>
            <person name="Allen A.E."/>
            <person name="Bidle K."/>
            <person name="Borodovsky M."/>
            <person name="Bowler C."/>
            <person name="Brownlee C."/>
            <person name="Cock J.M."/>
            <person name="Elias M."/>
            <person name="Gladyshev V.N."/>
            <person name="Groth M."/>
            <person name="Guda C."/>
            <person name="Hadaegh A."/>
            <person name="Iglesias-Rodriguez M.D."/>
            <person name="Jenkins J."/>
            <person name="Jones B.M."/>
            <person name="Lawson T."/>
            <person name="Leese F."/>
            <person name="Lindquist E."/>
            <person name="Lobanov A."/>
            <person name="Lomsadze A."/>
            <person name="Malik S.B."/>
            <person name="Marsh M.E."/>
            <person name="Mackinder L."/>
            <person name="Mock T."/>
            <person name="Mueller-Roeber B."/>
            <person name="Pagarete A."/>
            <person name="Parker M."/>
            <person name="Probert I."/>
            <person name="Quesneville H."/>
            <person name="Raines C."/>
            <person name="Rensing S.A."/>
            <person name="Riano-Pachon D.M."/>
            <person name="Richier S."/>
            <person name="Rokitta S."/>
            <person name="Shiraiwa Y."/>
            <person name="Soanes D.M."/>
            <person name="van der Giezen M."/>
            <person name="Wahlund T.M."/>
            <person name="Williams B."/>
            <person name="Wilson W."/>
            <person name="Wolfe G."/>
            <person name="Wurch L.L."/>
        </authorList>
    </citation>
    <scope>NUCLEOTIDE SEQUENCE</scope>
</reference>
<name>A0A0D3KR57_EMIH1</name>
<dbReference type="RefSeq" id="XP_005790671.1">
    <property type="nucleotide sequence ID" value="XM_005790614.1"/>
</dbReference>
<evidence type="ECO:0000313" key="3">
    <source>
        <dbReference type="EnsemblProtists" id="EOD38242"/>
    </source>
</evidence>
<protein>
    <recommendedName>
        <fullName evidence="5">NAD(P)-binding domain-containing protein</fullName>
    </recommendedName>
</protein>
<keyword evidence="4" id="KW-1185">Reference proteome</keyword>
<feature type="region of interest" description="Disordered" evidence="1">
    <location>
        <begin position="316"/>
        <end position="382"/>
    </location>
</feature>
<dbReference type="HOGENOM" id="CLU_724491_0_0_1"/>
<organism evidence="3 4">
    <name type="scientific">Emiliania huxleyi (strain CCMP1516)</name>
    <dbReference type="NCBI Taxonomy" id="280463"/>
    <lineage>
        <taxon>Eukaryota</taxon>
        <taxon>Haptista</taxon>
        <taxon>Haptophyta</taxon>
        <taxon>Prymnesiophyceae</taxon>
        <taxon>Isochrysidales</taxon>
        <taxon>Noelaerhabdaceae</taxon>
        <taxon>Emiliania</taxon>
    </lineage>
</organism>
<dbReference type="Proteomes" id="UP000013827">
    <property type="component" value="Unassembled WGS sequence"/>
</dbReference>
<dbReference type="GeneID" id="17283512"/>
<dbReference type="OMA" id="SAVFREM"/>
<evidence type="ECO:0000256" key="2">
    <source>
        <dbReference type="SAM" id="SignalP"/>
    </source>
</evidence>
<feature type="signal peptide" evidence="2">
    <location>
        <begin position="1"/>
        <end position="18"/>
    </location>
</feature>
<reference evidence="3" key="2">
    <citation type="submission" date="2024-10" db="UniProtKB">
        <authorList>
            <consortium name="EnsemblProtists"/>
        </authorList>
    </citation>
    <scope>IDENTIFICATION</scope>
</reference>
<feature type="compositionally biased region" description="Basic and acidic residues" evidence="1">
    <location>
        <begin position="319"/>
        <end position="347"/>
    </location>
</feature>
<dbReference type="KEGG" id="ehx:EMIHUDRAFT_433662"/>
<dbReference type="Gene3D" id="3.40.50.720">
    <property type="entry name" value="NAD(P)-binding Rossmann-like Domain"/>
    <property type="match status" value="1"/>
</dbReference>
<keyword evidence="2" id="KW-0732">Signal</keyword>
<evidence type="ECO:0008006" key="5">
    <source>
        <dbReference type="Google" id="ProtNLM"/>
    </source>
</evidence>
<evidence type="ECO:0000256" key="1">
    <source>
        <dbReference type="SAM" id="MobiDB-lite"/>
    </source>
</evidence>
<accession>A0A0D3KR57</accession>
<dbReference type="AlphaFoldDB" id="A0A0D3KR57"/>
<feature type="chain" id="PRO_5044291904" description="NAD(P)-binding domain-containing protein" evidence="2">
    <location>
        <begin position="19"/>
        <end position="382"/>
    </location>
</feature>
<feature type="compositionally biased region" description="Basic and acidic residues" evidence="1">
    <location>
        <begin position="354"/>
        <end position="366"/>
    </location>
</feature>